<sequence>MTDRDRAWRRTRLASARLYLCAPATRPDHDLLGFLGAVAGAGVDLLQLRDKEASTDRQRRAATAFRAVAAAEEALFIVNDDPELAGEVDADGVHVGQEDGSVEAARAIVGEDRIVGRSTHSIEQIDEALETDADYLGVGPVNPTPTKEGRAGIGLEPVRHAAAVADRPFFVTGGMSLDTVDPVLEAGAHGVVVVRALTEAEEPARVAGHLAKRIERAG</sequence>
<dbReference type="InterPro" id="IPR036206">
    <property type="entry name" value="ThiamineP_synth_sf"/>
</dbReference>
<evidence type="ECO:0000256" key="10">
    <source>
        <dbReference type="HAMAP-Rule" id="MF_00097"/>
    </source>
</evidence>
<comment type="cofactor">
    <cofactor evidence="10">
        <name>Mg(2+)</name>
        <dbReference type="ChEBI" id="CHEBI:18420"/>
    </cofactor>
    <text evidence="10">Binds 1 Mg(2+) ion per subunit.</text>
</comment>
<dbReference type="GO" id="GO:0009228">
    <property type="term" value="P:thiamine biosynthetic process"/>
    <property type="evidence" value="ECO:0007669"/>
    <property type="project" value="UniProtKB-KW"/>
</dbReference>
<evidence type="ECO:0000256" key="5">
    <source>
        <dbReference type="ARBA" id="ARBA00022842"/>
    </source>
</evidence>
<feature type="binding site" evidence="10">
    <location>
        <position position="147"/>
    </location>
    <ligand>
        <name>4-amino-2-methyl-5-(diphosphooxymethyl)pyrimidine</name>
        <dbReference type="ChEBI" id="CHEBI:57841"/>
    </ligand>
</feature>
<dbReference type="OrthoDB" id="3243336at2"/>
<comment type="function">
    <text evidence="1 10">Condenses 4-methyl-5-(beta-hydroxyethyl)thiazole monophosphate (THZ-P) and 2-methyl-4-amino-5-hydroxymethyl pyrimidine pyrophosphate (HMP-PP) to form thiamine monophosphate (TMP).</text>
</comment>
<dbReference type="GO" id="GO:0005737">
    <property type="term" value="C:cytoplasm"/>
    <property type="evidence" value="ECO:0007669"/>
    <property type="project" value="TreeGrafter"/>
</dbReference>
<dbReference type="SUPFAM" id="SSF51391">
    <property type="entry name" value="Thiamin phosphate synthase"/>
    <property type="match status" value="1"/>
</dbReference>
<organism evidence="14 15">
    <name type="scientific">Egibacter rhizosphaerae</name>
    <dbReference type="NCBI Taxonomy" id="1670831"/>
    <lineage>
        <taxon>Bacteria</taxon>
        <taxon>Bacillati</taxon>
        <taxon>Actinomycetota</taxon>
        <taxon>Nitriliruptoria</taxon>
        <taxon>Egibacterales</taxon>
        <taxon>Egibacteraceae</taxon>
        <taxon>Egibacter</taxon>
    </lineage>
</organism>
<comment type="similarity">
    <text evidence="10 11">Belongs to the thiamine-phosphate synthase family.</text>
</comment>
<accession>A0A411YAF0</accession>
<dbReference type="CDD" id="cd00564">
    <property type="entry name" value="TMP_TenI"/>
    <property type="match status" value="1"/>
</dbReference>
<dbReference type="GO" id="GO:0000287">
    <property type="term" value="F:magnesium ion binding"/>
    <property type="evidence" value="ECO:0007669"/>
    <property type="project" value="UniProtKB-UniRule"/>
</dbReference>
<feature type="binding site" evidence="10">
    <location>
        <begin position="47"/>
        <end position="51"/>
    </location>
    <ligand>
        <name>4-amino-2-methyl-5-(diphosphooxymethyl)pyrimidine</name>
        <dbReference type="ChEBI" id="CHEBI:57841"/>
    </ligand>
</feature>
<name>A0A411YAF0_9ACTN</name>
<dbReference type="AlphaFoldDB" id="A0A411YAF0"/>
<dbReference type="PANTHER" id="PTHR20857">
    <property type="entry name" value="THIAMINE-PHOSPHATE PYROPHOSPHORYLASE"/>
    <property type="match status" value="1"/>
</dbReference>
<dbReference type="InterPro" id="IPR022998">
    <property type="entry name" value="ThiamineP_synth_TenI"/>
</dbReference>
<dbReference type="NCBIfam" id="TIGR00693">
    <property type="entry name" value="thiE"/>
    <property type="match status" value="1"/>
</dbReference>
<gene>
    <name evidence="10 14" type="primary">thiE</name>
    <name evidence="14" type="ORF">ER308_00265</name>
</gene>
<feature type="binding site" evidence="10">
    <location>
        <begin position="144"/>
        <end position="146"/>
    </location>
    <ligand>
        <name>2-[(2R,5Z)-2-carboxy-4-methylthiazol-5(2H)-ylidene]ethyl phosphate</name>
        <dbReference type="ChEBI" id="CHEBI:62899"/>
    </ligand>
</feature>
<dbReference type="Proteomes" id="UP000291469">
    <property type="component" value="Chromosome"/>
</dbReference>
<dbReference type="RefSeq" id="WP_131153156.1">
    <property type="nucleotide sequence ID" value="NZ_CP036402.1"/>
</dbReference>
<feature type="binding site" evidence="10">
    <location>
        <position position="80"/>
    </location>
    <ligand>
        <name>Mg(2+)</name>
        <dbReference type="ChEBI" id="CHEBI:18420"/>
    </ligand>
</feature>
<dbReference type="Gene3D" id="3.20.20.70">
    <property type="entry name" value="Aldolase class I"/>
    <property type="match status" value="1"/>
</dbReference>
<dbReference type="GO" id="GO:0004789">
    <property type="term" value="F:thiamine-phosphate diphosphorylase activity"/>
    <property type="evidence" value="ECO:0007669"/>
    <property type="project" value="UniProtKB-UniRule"/>
</dbReference>
<keyword evidence="3 10" id="KW-0808">Transferase</keyword>
<dbReference type="InterPro" id="IPR013785">
    <property type="entry name" value="Aldolase_TIM"/>
</dbReference>
<keyword evidence="5 10" id="KW-0460">Magnesium</keyword>
<dbReference type="HAMAP" id="MF_00097">
    <property type="entry name" value="TMP_synthase"/>
    <property type="match status" value="1"/>
</dbReference>
<evidence type="ECO:0000256" key="9">
    <source>
        <dbReference type="ARBA" id="ARBA00047883"/>
    </source>
</evidence>
<evidence type="ECO:0000256" key="6">
    <source>
        <dbReference type="ARBA" id="ARBA00022977"/>
    </source>
</evidence>
<keyword evidence="6 10" id="KW-0784">Thiamine biosynthesis</keyword>
<comment type="caution">
    <text evidence="10">Lacks conserved residue(s) required for the propagation of feature annotation.</text>
</comment>
<comment type="pathway">
    <text evidence="2 10 12">Cofactor biosynthesis; thiamine diphosphate biosynthesis; thiamine phosphate from 4-amino-2-methyl-5-diphosphomethylpyrimidine and 4-methyl-5-(2-phosphoethyl)-thiazole: step 1/1.</text>
</comment>
<evidence type="ECO:0000256" key="7">
    <source>
        <dbReference type="ARBA" id="ARBA00047334"/>
    </source>
</evidence>
<keyword evidence="15" id="KW-1185">Reference proteome</keyword>
<reference evidence="14 15" key="1">
    <citation type="submission" date="2019-01" db="EMBL/GenBank/DDBJ databases">
        <title>Egibacter rhizosphaerae EGI 80759T.</title>
        <authorList>
            <person name="Chen D.-D."/>
            <person name="Tian Y."/>
            <person name="Jiao J.-Y."/>
            <person name="Zhang X.-T."/>
            <person name="Zhang Y.-G."/>
            <person name="Zhang Y."/>
            <person name="Xiao M."/>
            <person name="Shu W.-S."/>
            <person name="Li W.-J."/>
        </authorList>
    </citation>
    <scope>NUCLEOTIDE SEQUENCE [LARGE SCALE GENOMIC DNA]</scope>
    <source>
        <strain evidence="14 15">EGI 80759</strain>
    </source>
</reference>
<dbReference type="EMBL" id="CP036402">
    <property type="protein sequence ID" value="QBI18158.1"/>
    <property type="molecule type" value="Genomic_DNA"/>
</dbReference>
<evidence type="ECO:0000256" key="11">
    <source>
        <dbReference type="RuleBase" id="RU003826"/>
    </source>
</evidence>
<dbReference type="Pfam" id="PF02581">
    <property type="entry name" value="TMP-TENI"/>
    <property type="match status" value="1"/>
</dbReference>
<evidence type="ECO:0000256" key="1">
    <source>
        <dbReference type="ARBA" id="ARBA00003814"/>
    </source>
</evidence>
<evidence type="ECO:0000256" key="3">
    <source>
        <dbReference type="ARBA" id="ARBA00022679"/>
    </source>
</evidence>
<feature type="binding site" evidence="10">
    <location>
        <position position="99"/>
    </location>
    <ligand>
        <name>Mg(2+)</name>
        <dbReference type="ChEBI" id="CHEBI:18420"/>
    </ligand>
</feature>
<comment type="catalytic activity">
    <reaction evidence="7 10 11">
        <text>4-methyl-5-(2-phosphooxyethyl)-thiazole + 4-amino-2-methyl-5-(diphosphooxymethyl)pyrimidine + H(+) = thiamine phosphate + diphosphate</text>
        <dbReference type="Rhea" id="RHEA:22328"/>
        <dbReference type="ChEBI" id="CHEBI:15378"/>
        <dbReference type="ChEBI" id="CHEBI:33019"/>
        <dbReference type="ChEBI" id="CHEBI:37575"/>
        <dbReference type="ChEBI" id="CHEBI:57841"/>
        <dbReference type="ChEBI" id="CHEBI:58296"/>
        <dbReference type="EC" id="2.5.1.3"/>
    </reaction>
</comment>
<evidence type="ECO:0000259" key="13">
    <source>
        <dbReference type="Pfam" id="PF02581"/>
    </source>
</evidence>
<dbReference type="EC" id="2.5.1.3" evidence="10"/>
<keyword evidence="4 10" id="KW-0479">Metal-binding</keyword>
<evidence type="ECO:0000256" key="12">
    <source>
        <dbReference type="RuleBase" id="RU004253"/>
    </source>
</evidence>
<evidence type="ECO:0000313" key="14">
    <source>
        <dbReference type="EMBL" id="QBI18158.1"/>
    </source>
</evidence>
<feature type="domain" description="Thiamine phosphate synthase/TenI" evidence="13">
    <location>
        <begin position="18"/>
        <end position="197"/>
    </location>
</feature>
<proteinExistence type="inferred from homology"/>
<evidence type="ECO:0000256" key="8">
    <source>
        <dbReference type="ARBA" id="ARBA00047851"/>
    </source>
</evidence>
<protein>
    <recommendedName>
        <fullName evidence="10">Thiamine-phosphate synthase</fullName>
        <shortName evidence="10">TP synthase</shortName>
        <shortName evidence="10">TPS</shortName>
        <ecNumber evidence="10">2.5.1.3</ecNumber>
    </recommendedName>
    <alternativeName>
        <fullName evidence="10">Thiamine-phosphate pyrophosphorylase</fullName>
        <shortName evidence="10">TMP pyrophosphorylase</shortName>
        <shortName evidence="10">TMP-PPase</shortName>
    </alternativeName>
</protein>
<dbReference type="PANTHER" id="PTHR20857:SF15">
    <property type="entry name" value="THIAMINE-PHOSPHATE SYNTHASE"/>
    <property type="match status" value="1"/>
</dbReference>
<evidence type="ECO:0000256" key="2">
    <source>
        <dbReference type="ARBA" id="ARBA00005165"/>
    </source>
</evidence>
<feature type="binding site" evidence="10">
    <location>
        <position position="174"/>
    </location>
    <ligand>
        <name>2-[(2R,5Z)-2-carboxy-4-methylthiazol-5(2H)-ylidene]ethyl phosphate</name>
        <dbReference type="ChEBI" id="CHEBI:62899"/>
    </ligand>
</feature>
<comment type="catalytic activity">
    <reaction evidence="9 10 11">
        <text>2-[(2R,5Z)-2-carboxy-4-methylthiazol-5(2H)-ylidene]ethyl phosphate + 4-amino-2-methyl-5-(diphosphooxymethyl)pyrimidine + 2 H(+) = thiamine phosphate + CO2 + diphosphate</text>
        <dbReference type="Rhea" id="RHEA:47844"/>
        <dbReference type="ChEBI" id="CHEBI:15378"/>
        <dbReference type="ChEBI" id="CHEBI:16526"/>
        <dbReference type="ChEBI" id="CHEBI:33019"/>
        <dbReference type="ChEBI" id="CHEBI:37575"/>
        <dbReference type="ChEBI" id="CHEBI:57841"/>
        <dbReference type="ChEBI" id="CHEBI:62899"/>
        <dbReference type="EC" id="2.5.1.3"/>
    </reaction>
</comment>
<comment type="catalytic activity">
    <reaction evidence="8 10 11">
        <text>2-(2-carboxy-4-methylthiazol-5-yl)ethyl phosphate + 4-amino-2-methyl-5-(diphosphooxymethyl)pyrimidine + 2 H(+) = thiamine phosphate + CO2 + diphosphate</text>
        <dbReference type="Rhea" id="RHEA:47848"/>
        <dbReference type="ChEBI" id="CHEBI:15378"/>
        <dbReference type="ChEBI" id="CHEBI:16526"/>
        <dbReference type="ChEBI" id="CHEBI:33019"/>
        <dbReference type="ChEBI" id="CHEBI:37575"/>
        <dbReference type="ChEBI" id="CHEBI:57841"/>
        <dbReference type="ChEBI" id="CHEBI:62890"/>
        <dbReference type="EC" id="2.5.1.3"/>
    </reaction>
</comment>
<dbReference type="GO" id="GO:0009229">
    <property type="term" value="P:thiamine diphosphate biosynthetic process"/>
    <property type="evidence" value="ECO:0007669"/>
    <property type="project" value="UniProtKB-UniRule"/>
</dbReference>
<feature type="binding site" evidence="10">
    <location>
        <position position="118"/>
    </location>
    <ligand>
        <name>4-amino-2-methyl-5-(diphosphooxymethyl)pyrimidine</name>
        <dbReference type="ChEBI" id="CHEBI:57841"/>
    </ligand>
</feature>
<dbReference type="InterPro" id="IPR034291">
    <property type="entry name" value="TMP_synthase"/>
</dbReference>
<evidence type="ECO:0000313" key="15">
    <source>
        <dbReference type="Proteomes" id="UP000291469"/>
    </source>
</evidence>
<dbReference type="KEGG" id="erz:ER308_00265"/>
<feature type="binding site" evidence="10">
    <location>
        <position position="79"/>
    </location>
    <ligand>
        <name>4-amino-2-methyl-5-(diphosphooxymethyl)pyrimidine</name>
        <dbReference type="ChEBI" id="CHEBI:57841"/>
    </ligand>
</feature>
<dbReference type="UniPathway" id="UPA00060">
    <property type="reaction ID" value="UER00141"/>
</dbReference>
<evidence type="ECO:0000256" key="4">
    <source>
        <dbReference type="ARBA" id="ARBA00022723"/>
    </source>
</evidence>